<feature type="transmembrane region" description="Helical" evidence="1">
    <location>
        <begin position="12"/>
        <end position="37"/>
    </location>
</feature>
<evidence type="ECO:0008006" key="4">
    <source>
        <dbReference type="Google" id="ProtNLM"/>
    </source>
</evidence>
<gene>
    <name evidence="2" type="ORF">GCM10007425_20220</name>
</gene>
<reference evidence="2" key="2">
    <citation type="submission" date="2020-09" db="EMBL/GenBank/DDBJ databases">
        <authorList>
            <person name="Sun Q."/>
            <person name="Zhou Y."/>
        </authorList>
    </citation>
    <scope>NUCLEOTIDE SEQUENCE</scope>
    <source>
        <strain evidence="2">CGMCC 1.15760</strain>
    </source>
</reference>
<dbReference type="RefSeq" id="WP_188614931.1">
    <property type="nucleotide sequence ID" value="NZ_BMJT01000006.1"/>
</dbReference>
<feature type="transmembrane region" description="Helical" evidence="1">
    <location>
        <begin position="261"/>
        <end position="284"/>
    </location>
</feature>
<keyword evidence="3" id="KW-1185">Reference proteome</keyword>
<evidence type="ECO:0000256" key="1">
    <source>
        <dbReference type="SAM" id="Phobius"/>
    </source>
</evidence>
<protein>
    <recommendedName>
        <fullName evidence="4">DUF1430 domain-containing protein</fullName>
    </recommendedName>
</protein>
<reference evidence="2" key="1">
    <citation type="journal article" date="2014" name="Int. J. Syst. Evol. Microbiol.">
        <title>Complete genome sequence of Corynebacterium casei LMG S-19264T (=DSM 44701T), isolated from a smear-ripened cheese.</title>
        <authorList>
            <consortium name="US DOE Joint Genome Institute (JGI-PGF)"/>
            <person name="Walter F."/>
            <person name="Albersmeier A."/>
            <person name="Kalinowski J."/>
            <person name="Ruckert C."/>
        </authorList>
    </citation>
    <scope>NUCLEOTIDE SEQUENCE</scope>
    <source>
        <strain evidence="2">CGMCC 1.15760</strain>
    </source>
</reference>
<evidence type="ECO:0000313" key="2">
    <source>
        <dbReference type="EMBL" id="GGG25553.1"/>
    </source>
</evidence>
<proteinExistence type="predicted"/>
<evidence type="ECO:0000313" key="3">
    <source>
        <dbReference type="Proteomes" id="UP000616608"/>
    </source>
</evidence>
<feature type="transmembrane region" description="Helical" evidence="1">
    <location>
        <begin position="699"/>
        <end position="717"/>
    </location>
</feature>
<keyword evidence="1" id="KW-0472">Membrane</keyword>
<name>A0A917G6L5_9BACI</name>
<keyword evidence="1" id="KW-0812">Transmembrane</keyword>
<dbReference type="EMBL" id="BMJT01000006">
    <property type="protein sequence ID" value="GGG25553.1"/>
    <property type="molecule type" value="Genomic_DNA"/>
</dbReference>
<feature type="transmembrane region" description="Helical" evidence="1">
    <location>
        <begin position="671"/>
        <end position="693"/>
    </location>
</feature>
<comment type="caution">
    <text evidence="2">The sequence shown here is derived from an EMBL/GenBank/DDBJ whole genome shotgun (WGS) entry which is preliminary data.</text>
</comment>
<feature type="transmembrane region" description="Helical" evidence="1">
    <location>
        <begin position="296"/>
        <end position="325"/>
    </location>
</feature>
<keyword evidence="1" id="KW-1133">Transmembrane helix</keyword>
<organism evidence="2 3">
    <name type="scientific">Lysinibacillus alkalisoli</name>
    <dbReference type="NCBI Taxonomy" id="1911548"/>
    <lineage>
        <taxon>Bacteria</taxon>
        <taxon>Bacillati</taxon>
        <taxon>Bacillota</taxon>
        <taxon>Bacilli</taxon>
        <taxon>Bacillales</taxon>
        <taxon>Bacillaceae</taxon>
        <taxon>Lysinibacillus</taxon>
    </lineage>
</organism>
<accession>A0A917G6L5</accession>
<sequence length="732" mass="82953">MKKVQLIGPIRYLAYLLVAIQAGLILVMATFLLSLLYDKEWTNIQESPNGQKIYLKNLSQDRKEDLLQLFNRQSELTIITSVKNTETQRNMIGVAGSANHFPTVSILGSTLVSQDDISTLLTHHNKYAAIGNVNGSINEIKEVPSISFGSSHAIVKLETLMEKNGSVNGDYTIYGFANDNEVAMFLKELSAVTNQSPEELVKSQSGSNSIRSLMSIYLFIFSAMTMVSTFVLFLSIAISSLKNFGNLLLLGWSKVAIAKKLFTPFVLLALSIVPLFGVSIWYMSGWYVISKMALSYIFLSGLFNILLIVLMISVACILVFSMKSIDAIKGKIPTKSLYAIGTLGYIVLSVMLVWSSVYLDGPMKMVAENIKTSQQWKSVSDYLTLRDVLPGNDAGTIMGSSNTLNQDFYDWYYAINQDPSVFIASTEYMSQEILDNYRSVAIYESVPDRPFWYMTYSPSYLKELGIDVEEAVIKEAESGVKVYLIPDTYTDSEKANLIAWIKENDVMSITEDDIATTFNEHKSFKFIDYHYKEPVFNWNTEAKGGITTLDAVIYMVTPENMHFKQSESLRVNDLSGFIKFKDEQTAEKYTTDRYLTQYHLNDNKLKFVKIEAYINGLQKDLKQMITWFLGIILGIIGLSIVVLLSLAYVYRLSNNERLYVSKFLGFDFFKMYKVPVILLLLLWVIEALIVILFQSNMGMLLVGIYGLLQLIIFYFYMSRNDIKQLLLSIKEK</sequence>
<feature type="transmembrane region" description="Helical" evidence="1">
    <location>
        <begin position="627"/>
        <end position="650"/>
    </location>
</feature>
<dbReference type="Proteomes" id="UP000616608">
    <property type="component" value="Unassembled WGS sequence"/>
</dbReference>
<feature type="transmembrane region" description="Helical" evidence="1">
    <location>
        <begin position="337"/>
        <end position="359"/>
    </location>
</feature>
<dbReference type="AlphaFoldDB" id="A0A917G6L5"/>
<feature type="transmembrane region" description="Helical" evidence="1">
    <location>
        <begin position="216"/>
        <end position="241"/>
    </location>
</feature>